<dbReference type="PANTHER" id="PTHR41299:SF1">
    <property type="entry name" value="THIAMINE PYROPHOSPHOKINASE"/>
    <property type="match status" value="1"/>
</dbReference>
<proteinExistence type="predicted"/>
<comment type="caution">
    <text evidence="7">The sequence shown here is derived from an EMBL/GenBank/DDBJ whole genome shotgun (WGS) entry which is preliminary data.</text>
</comment>
<keyword evidence="2" id="KW-0547">Nucleotide-binding</keyword>
<dbReference type="NCBIfam" id="TIGR01378">
    <property type="entry name" value="thi_PPkinase"/>
    <property type="match status" value="1"/>
</dbReference>
<keyword evidence="3 7" id="KW-0418">Kinase</keyword>
<evidence type="ECO:0000256" key="1">
    <source>
        <dbReference type="ARBA" id="ARBA00022679"/>
    </source>
</evidence>
<dbReference type="EC" id="2.7.6.2" evidence="5"/>
<keyword evidence="1" id="KW-0808">Transferase</keyword>
<dbReference type="Pfam" id="PF04263">
    <property type="entry name" value="TPK_catalytic"/>
    <property type="match status" value="1"/>
</dbReference>
<dbReference type="Proteomes" id="UP000034739">
    <property type="component" value="Unassembled WGS sequence"/>
</dbReference>
<evidence type="ECO:0000256" key="5">
    <source>
        <dbReference type="NCBIfam" id="TIGR01378"/>
    </source>
</evidence>
<evidence type="ECO:0000313" key="8">
    <source>
        <dbReference type="Proteomes" id="UP000034739"/>
    </source>
</evidence>
<protein>
    <recommendedName>
        <fullName evidence="5">Thiamine diphosphokinase</fullName>
        <ecNumber evidence="5">2.7.6.2</ecNumber>
    </recommendedName>
</protein>
<dbReference type="EMBL" id="LCOY01000014">
    <property type="protein sequence ID" value="KKU88072.1"/>
    <property type="molecule type" value="Genomic_DNA"/>
</dbReference>
<dbReference type="GO" id="GO:0004788">
    <property type="term" value="F:thiamine diphosphokinase activity"/>
    <property type="evidence" value="ECO:0007669"/>
    <property type="project" value="UniProtKB-UniRule"/>
</dbReference>
<dbReference type="PANTHER" id="PTHR41299">
    <property type="entry name" value="THIAMINE PYROPHOSPHOKINASE"/>
    <property type="match status" value="1"/>
</dbReference>
<dbReference type="AlphaFoldDB" id="A0A0G1U1U7"/>
<dbReference type="SUPFAM" id="SSF63999">
    <property type="entry name" value="Thiamin pyrophosphokinase, catalytic domain"/>
    <property type="match status" value="1"/>
</dbReference>
<evidence type="ECO:0000256" key="2">
    <source>
        <dbReference type="ARBA" id="ARBA00022741"/>
    </source>
</evidence>
<gene>
    <name evidence="7" type="ORF">UY16_C0014G0032</name>
</gene>
<reference evidence="7 8" key="1">
    <citation type="journal article" date="2015" name="Nature">
        <title>rRNA introns, odd ribosomes, and small enigmatic genomes across a large radiation of phyla.</title>
        <authorList>
            <person name="Brown C.T."/>
            <person name="Hug L.A."/>
            <person name="Thomas B.C."/>
            <person name="Sharon I."/>
            <person name="Castelle C.J."/>
            <person name="Singh A."/>
            <person name="Wilkins M.J."/>
            <person name="Williams K.H."/>
            <person name="Banfield J.F."/>
        </authorList>
    </citation>
    <scope>NUCLEOTIDE SEQUENCE [LARGE SCALE GENOMIC DNA]</scope>
</reference>
<dbReference type="Gene3D" id="3.40.50.10240">
    <property type="entry name" value="Thiamin pyrophosphokinase, catalytic domain"/>
    <property type="match status" value="1"/>
</dbReference>
<dbReference type="GO" id="GO:0006772">
    <property type="term" value="P:thiamine metabolic process"/>
    <property type="evidence" value="ECO:0007669"/>
    <property type="project" value="UniProtKB-UniRule"/>
</dbReference>
<dbReference type="InterPro" id="IPR036759">
    <property type="entry name" value="TPK_catalytic_sf"/>
</dbReference>
<name>A0A0G1U1U7_9BACT</name>
<dbReference type="CDD" id="cd07995">
    <property type="entry name" value="TPK"/>
    <property type="match status" value="1"/>
</dbReference>
<dbReference type="PATRIC" id="fig|1618445.3.peg.475"/>
<evidence type="ECO:0000256" key="4">
    <source>
        <dbReference type="ARBA" id="ARBA00022840"/>
    </source>
</evidence>
<dbReference type="InterPro" id="IPR007371">
    <property type="entry name" value="TPK_catalytic"/>
</dbReference>
<dbReference type="InterPro" id="IPR053149">
    <property type="entry name" value="TPK"/>
</dbReference>
<organism evidence="7 8">
    <name type="scientific">Candidatus Gottesmanbacteria bacterium GW2011_GWA2_47_9</name>
    <dbReference type="NCBI Taxonomy" id="1618445"/>
    <lineage>
        <taxon>Bacteria</taxon>
        <taxon>Candidatus Gottesmaniibacteriota</taxon>
    </lineage>
</organism>
<dbReference type="SUPFAM" id="SSF63862">
    <property type="entry name" value="Thiamin pyrophosphokinase, substrate-binding domain"/>
    <property type="match status" value="1"/>
</dbReference>
<dbReference type="Pfam" id="PF04265">
    <property type="entry name" value="TPK_B1_binding"/>
    <property type="match status" value="1"/>
</dbReference>
<dbReference type="InterPro" id="IPR006282">
    <property type="entry name" value="Thi_PPkinase"/>
</dbReference>
<evidence type="ECO:0000259" key="6">
    <source>
        <dbReference type="SMART" id="SM00983"/>
    </source>
</evidence>
<dbReference type="GO" id="GO:0005524">
    <property type="term" value="F:ATP binding"/>
    <property type="evidence" value="ECO:0007669"/>
    <property type="project" value="UniProtKB-KW"/>
</dbReference>
<keyword evidence="4" id="KW-0067">ATP-binding</keyword>
<dbReference type="SMART" id="SM00983">
    <property type="entry name" value="TPK_B1_binding"/>
    <property type="match status" value="1"/>
</dbReference>
<evidence type="ECO:0000313" key="7">
    <source>
        <dbReference type="EMBL" id="KKU88072.1"/>
    </source>
</evidence>
<dbReference type="InterPro" id="IPR007373">
    <property type="entry name" value="Thiamin_PyroPKinase_B1-bd"/>
</dbReference>
<dbReference type="GO" id="GO:0009229">
    <property type="term" value="P:thiamine diphosphate biosynthetic process"/>
    <property type="evidence" value="ECO:0007669"/>
    <property type="project" value="InterPro"/>
</dbReference>
<feature type="domain" description="Thiamin pyrophosphokinase thiamin-binding" evidence="6">
    <location>
        <begin position="141"/>
        <end position="204"/>
    </location>
</feature>
<evidence type="ECO:0000256" key="3">
    <source>
        <dbReference type="ARBA" id="ARBA00022777"/>
    </source>
</evidence>
<dbReference type="GO" id="GO:0030975">
    <property type="term" value="F:thiamine binding"/>
    <property type="evidence" value="ECO:0007669"/>
    <property type="project" value="InterPro"/>
</dbReference>
<dbReference type="InterPro" id="IPR036371">
    <property type="entry name" value="TPK_B1-bd_sf"/>
</dbReference>
<sequence length="212" mass="23600">MTKKIAIVGSGKLSEKFLKGIKQADSIIGVDRGAAWLLSHNIIPHVAVGDFDSVTKKEFQLIEKKVQQVIKQPPYPKYETDMELAVQHALKQNPNQVAIYGATGTRIDHMLGSLYLLEQFLKTSIDARIVDETNEIILVSGRRTLKKVKGYRYVSVLPFTKSAIVTLRGFLYEVDSLTTHQGQTVGISNEIPGIEATIEVHEGIVWVIQSKD</sequence>
<dbReference type="GO" id="GO:0016301">
    <property type="term" value="F:kinase activity"/>
    <property type="evidence" value="ECO:0007669"/>
    <property type="project" value="UniProtKB-KW"/>
</dbReference>
<accession>A0A0G1U1U7</accession>